<evidence type="ECO:0000256" key="1">
    <source>
        <dbReference type="ARBA" id="ARBA00004123"/>
    </source>
</evidence>
<dbReference type="PROSITE" id="PS50114">
    <property type="entry name" value="GATA_ZN_FINGER_2"/>
    <property type="match status" value="2"/>
</dbReference>
<keyword evidence="4" id="KW-0862">Zinc</keyword>
<dbReference type="PRINTS" id="PR00619">
    <property type="entry name" value="GATAZNFINGER"/>
</dbReference>
<evidence type="ECO:0000256" key="5">
    <source>
        <dbReference type="ARBA" id="ARBA00023015"/>
    </source>
</evidence>
<keyword evidence="7" id="KW-0539">Nucleus</keyword>
<comment type="caution">
    <text evidence="11">The sequence shown here is derived from an EMBL/GenBank/DDBJ whole genome shotgun (WGS) entry which is preliminary data.</text>
</comment>
<evidence type="ECO:0000256" key="8">
    <source>
        <dbReference type="PROSITE-ProRule" id="PRU00094"/>
    </source>
</evidence>
<dbReference type="CDD" id="cd00202">
    <property type="entry name" value="ZnF_GATA"/>
    <property type="match status" value="2"/>
</dbReference>
<reference evidence="11 12" key="1">
    <citation type="submission" date="2020-12" db="EMBL/GenBank/DDBJ databases">
        <title>Metabolic potential, ecology and presence of endohyphal bacteria is reflected in genomic diversity of Mucoromycotina.</title>
        <authorList>
            <person name="Muszewska A."/>
            <person name="Okrasinska A."/>
            <person name="Steczkiewicz K."/>
            <person name="Drgas O."/>
            <person name="Orlowska M."/>
            <person name="Perlinska-Lenart U."/>
            <person name="Aleksandrzak-Piekarczyk T."/>
            <person name="Szatraj K."/>
            <person name="Zielenkiewicz U."/>
            <person name="Pilsyk S."/>
            <person name="Malc E."/>
            <person name="Mieczkowski P."/>
            <person name="Kruszewska J.S."/>
            <person name="Biernat P."/>
            <person name="Pawlowska J."/>
        </authorList>
    </citation>
    <scope>NUCLEOTIDE SEQUENCE [LARGE SCALE GENOMIC DNA]</scope>
    <source>
        <strain evidence="11 12">CBS 142.35</strain>
    </source>
</reference>
<dbReference type="SMART" id="SM00401">
    <property type="entry name" value="ZnF_GATA"/>
    <property type="match status" value="2"/>
</dbReference>
<dbReference type="InterPro" id="IPR039355">
    <property type="entry name" value="Transcription_factor_GATA"/>
</dbReference>
<dbReference type="PANTHER" id="PTHR10071:SF335">
    <property type="entry name" value="IRON-SENSING TRANSCRIPTIONAL REPRESSOR-RELATED"/>
    <property type="match status" value="1"/>
</dbReference>
<protein>
    <recommendedName>
        <fullName evidence="10">GATA-type domain-containing protein</fullName>
    </recommendedName>
</protein>
<dbReference type="InterPro" id="IPR000679">
    <property type="entry name" value="Znf_GATA"/>
</dbReference>
<feature type="region of interest" description="Disordered" evidence="9">
    <location>
        <begin position="528"/>
        <end position="560"/>
    </location>
</feature>
<accession>A0A8H7RZ69</accession>
<dbReference type="OrthoDB" id="515401at2759"/>
<evidence type="ECO:0000256" key="4">
    <source>
        <dbReference type="ARBA" id="ARBA00022833"/>
    </source>
</evidence>
<dbReference type="Pfam" id="PF00320">
    <property type="entry name" value="GATA"/>
    <property type="match status" value="2"/>
</dbReference>
<feature type="domain" description="GATA-type" evidence="10">
    <location>
        <begin position="202"/>
        <end position="255"/>
    </location>
</feature>
<sequence length="560" mass="61010">MTVKSPFYNKPSTATSVDSCHKCPLDFTTQPKDSNVVPVSISVNEAQISHSGIEQLQVTTDRSNSNINNVAEPCSSSAAKSDIGNVSVTSCSNCGTTTTPLWRRSPKGETICNACGLYLKARNTTRPPWLKRNSTKRPTPSTPVALAPAPPTSTPIVSRISPVPIQQQQIIIDKMINAPSPTSSTTSICDKCTDDCTENNCQRSSLSCANCNTTTTPLWRRDAQGNTICNACGLYYKLHNVHRPMTMKRSIIKRRKRVTVSSLAAQQNGYSCSSSSDESDIDGRKRKASSHDDYRPAKRMMELPVLAAKYPMRPLLPHQPSSPPAIIAPKPPLSASAPPSSSTQNEARLDPVEPDAFQKRPMHLPSPPMKPVSNIAQLLNPDKESKSRCSLPSISLPSLPSPPLTAHEMFKEPTSPGAVKQQQERPKQDNNSNSNNQNSSAVAAAAALATVSALLNPTVNPQQTHQMLEAHRHELQREVTNLTSLLTRTTAMLQNLDQVMAVAGTVDQQKNSGVANALMSLFALANNNNKNNNKEEHMPLTPPSDHHHHHHQRRSMDARV</sequence>
<evidence type="ECO:0000256" key="3">
    <source>
        <dbReference type="ARBA" id="ARBA00022771"/>
    </source>
</evidence>
<comment type="subcellular location">
    <subcellularLocation>
        <location evidence="1">Nucleus</location>
    </subcellularLocation>
</comment>
<organism evidence="11 12">
    <name type="scientific">Circinella minor</name>
    <dbReference type="NCBI Taxonomy" id="1195481"/>
    <lineage>
        <taxon>Eukaryota</taxon>
        <taxon>Fungi</taxon>
        <taxon>Fungi incertae sedis</taxon>
        <taxon>Mucoromycota</taxon>
        <taxon>Mucoromycotina</taxon>
        <taxon>Mucoromycetes</taxon>
        <taxon>Mucorales</taxon>
        <taxon>Lichtheimiaceae</taxon>
        <taxon>Circinella</taxon>
    </lineage>
</organism>
<feature type="domain" description="GATA-type" evidence="10">
    <location>
        <begin position="85"/>
        <end position="138"/>
    </location>
</feature>
<evidence type="ECO:0000259" key="10">
    <source>
        <dbReference type="PROSITE" id="PS50114"/>
    </source>
</evidence>
<dbReference type="InterPro" id="IPR013088">
    <property type="entry name" value="Znf_NHR/GATA"/>
</dbReference>
<dbReference type="FunFam" id="3.30.50.10:FF:000007">
    <property type="entry name" value="Nitrogen regulatory AreA, N-terminal"/>
    <property type="match status" value="1"/>
</dbReference>
<keyword evidence="3 8" id="KW-0863">Zinc-finger</keyword>
<dbReference type="PROSITE" id="PS00344">
    <property type="entry name" value="GATA_ZN_FINGER_1"/>
    <property type="match status" value="2"/>
</dbReference>
<keyword evidence="5" id="KW-0805">Transcription regulation</keyword>
<dbReference type="GO" id="GO:0045944">
    <property type="term" value="P:positive regulation of transcription by RNA polymerase II"/>
    <property type="evidence" value="ECO:0007669"/>
    <property type="project" value="TreeGrafter"/>
</dbReference>
<evidence type="ECO:0000256" key="6">
    <source>
        <dbReference type="ARBA" id="ARBA00023163"/>
    </source>
</evidence>
<feature type="region of interest" description="Disordered" evidence="9">
    <location>
        <begin position="126"/>
        <end position="155"/>
    </location>
</feature>
<evidence type="ECO:0000256" key="9">
    <source>
        <dbReference type="SAM" id="MobiDB-lite"/>
    </source>
</evidence>
<proteinExistence type="predicted"/>
<keyword evidence="2" id="KW-0479">Metal-binding</keyword>
<dbReference type="EMBL" id="JAEPRB010000171">
    <property type="protein sequence ID" value="KAG2219610.1"/>
    <property type="molecule type" value="Genomic_DNA"/>
</dbReference>
<feature type="compositionally biased region" description="Low complexity" evidence="9">
    <location>
        <begin position="430"/>
        <end position="441"/>
    </location>
</feature>
<feature type="compositionally biased region" description="Low complexity" evidence="9">
    <location>
        <begin position="324"/>
        <end position="342"/>
    </location>
</feature>
<dbReference type="Proteomes" id="UP000646827">
    <property type="component" value="Unassembled WGS sequence"/>
</dbReference>
<dbReference type="GO" id="GO:0000122">
    <property type="term" value="P:negative regulation of transcription by RNA polymerase II"/>
    <property type="evidence" value="ECO:0007669"/>
    <property type="project" value="TreeGrafter"/>
</dbReference>
<dbReference type="GO" id="GO:0005634">
    <property type="term" value="C:nucleus"/>
    <property type="evidence" value="ECO:0007669"/>
    <property type="project" value="UniProtKB-SubCell"/>
</dbReference>
<feature type="region of interest" description="Disordered" evidence="9">
    <location>
        <begin position="382"/>
        <end position="441"/>
    </location>
</feature>
<dbReference type="PANTHER" id="PTHR10071">
    <property type="entry name" value="TRANSCRIPTION FACTOR GATA FAMILY MEMBER"/>
    <property type="match status" value="1"/>
</dbReference>
<evidence type="ECO:0000256" key="2">
    <source>
        <dbReference type="ARBA" id="ARBA00022723"/>
    </source>
</evidence>
<evidence type="ECO:0000256" key="7">
    <source>
        <dbReference type="ARBA" id="ARBA00023242"/>
    </source>
</evidence>
<feature type="region of interest" description="Disordered" evidence="9">
    <location>
        <begin position="314"/>
        <end position="348"/>
    </location>
</feature>
<dbReference type="Gene3D" id="3.30.50.10">
    <property type="entry name" value="Erythroid Transcription Factor GATA-1, subunit A"/>
    <property type="match status" value="2"/>
</dbReference>
<evidence type="ECO:0000313" key="11">
    <source>
        <dbReference type="EMBL" id="KAG2219610.1"/>
    </source>
</evidence>
<name>A0A8H7RZ69_9FUNG</name>
<keyword evidence="12" id="KW-1185">Reference proteome</keyword>
<keyword evidence="6" id="KW-0804">Transcription</keyword>
<dbReference type="AlphaFoldDB" id="A0A8H7RZ69"/>
<evidence type="ECO:0000313" key="12">
    <source>
        <dbReference type="Proteomes" id="UP000646827"/>
    </source>
</evidence>
<dbReference type="GO" id="GO:0000978">
    <property type="term" value="F:RNA polymerase II cis-regulatory region sequence-specific DNA binding"/>
    <property type="evidence" value="ECO:0007669"/>
    <property type="project" value="TreeGrafter"/>
</dbReference>
<gene>
    <name evidence="11" type="ORF">INT45_011335</name>
</gene>
<dbReference type="GO" id="GO:0000981">
    <property type="term" value="F:DNA-binding transcription factor activity, RNA polymerase II-specific"/>
    <property type="evidence" value="ECO:0007669"/>
    <property type="project" value="TreeGrafter"/>
</dbReference>
<dbReference type="SUPFAM" id="SSF57716">
    <property type="entry name" value="Glucocorticoid receptor-like (DNA-binding domain)"/>
    <property type="match status" value="2"/>
</dbReference>
<dbReference type="GO" id="GO:0008270">
    <property type="term" value="F:zinc ion binding"/>
    <property type="evidence" value="ECO:0007669"/>
    <property type="project" value="UniProtKB-KW"/>
</dbReference>
<feature type="region of interest" description="Disordered" evidence="9">
    <location>
        <begin position="269"/>
        <end position="296"/>
    </location>
</feature>